<evidence type="ECO:0000313" key="2">
    <source>
        <dbReference type="EMBL" id="ETO18727.1"/>
    </source>
</evidence>
<keyword evidence="1" id="KW-0812">Transmembrane</keyword>
<keyword evidence="1" id="KW-1133">Transmembrane helix</keyword>
<organism evidence="2 3">
    <name type="scientific">Reticulomyxa filosa</name>
    <dbReference type="NCBI Taxonomy" id="46433"/>
    <lineage>
        <taxon>Eukaryota</taxon>
        <taxon>Sar</taxon>
        <taxon>Rhizaria</taxon>
        <taxon>Retaria</taxon>
        <taxon>Foraminifera</taxon>
        <taxon>Monothalamids</taxon>
        <taxon>Reticulomyxidae</taxon>
        <taxon>Reticulomyxa</taxon>
    </lineage>
</organism>
<feature type="transmembrane region" description="Helical" evidence="1">
    <location>
        <begin position="165"/>
        <end position="183"/>
    </location>
</feature>
<evidence type="ECO:0000256" key="1">
    <source>
        <dbReference type="SAM" id="Phobius"/>
    </source>
</evidence>
<sequence length="430" mass="49694">AHERHEIGYYTSAEILKLLTSKLNEIGSCEINFEIKKCTKCGLECDPRYSDDISCHIAAVSAHDKNGVTERIHIGNKKKVHDRNYRKEWYHPSPLLVHPSGKEWYHPQQLIEEWTHDEKKYCDHQTSETYEEFAGLEYYHPSTSTIPSCPRCGNASSYSRVTERIGMYIYMYTYTYIYIYILYTNYTNPYNALKEFLGNTWRCRTCSQGIRANSESYHCGHCCNRPTHSDGLYIIGCTGMFDINCGQHSAEKCTDCRQSPDTEGCKTKNQHAYKLLCCGKPSGSVGCVEKCSSCKREIDAKGCKKSGYYLCCRRGDKDKGCREKWLCCNTDVLNTATGCKLKCCGQIFGTEGCKERYSCCKKPALKQRDIQIMKHMPAKEFVYYAIQNGERLQDALRNQHTLFSKYFKMFFKKKKNKKKKKKFGTFKTKI</sequence>
<name>X6N079_RETFI</name>
<comment type="caution">
    <text evidence="2">The sequence shown here is derived from an EMBL/GenBank/DDBJ whole genome shotgun (WGS) entry which is preliminary data.</text>
</comment>
<protein>
    <submittedName>
        <fullName evidence="2">Uncharacterized protein</fullName>
    </submittedName>
</protein>
<dbReference type="EMBL" id="ASPP01014508">
    <property type="protein sequence ID" value="ETO18727.1"/>
    <property type="molecule type" value="Genomic_DNA"/>
</dbReference>
<accession>X6N079</accession>
<dbReference type="Proteomes" id="UP000023152">
    <property type="component" value="Unassembled WGS sequence"/>
</dbReference>
<keyword evidence="1" id="KW-0472">Membrane</keyword>
<gene>
    <name evidence="2" type="ORF">RFI_18528</name>
</gene>
<dbReference type="OrthoDB" id="8954335at2759"/>
<reference evidence="2 3" key="1">
    <citation type="journal article" date="2013" name="Curr. Biol.">
        <title>The Genome of the Foraminiferan Reticulomyxa filosa.</title>
        <authorList>
            <person name="Glockner G."/>
            <person name="Hulsmann N."/>
            <person name="Schleicher M."/>
            <person name="Noegel A.A."/>
            <person name="Eichinger L."/>
            <person name="Gallinger C."/>
            <person name="Pawlowski J."/>
            <person name="Sierra R."/>
            <person name="Euteneuer U."/>
            <person name="Pillet L."/>
            <person name="Moustafa A."/>
            <person name="Platzer M."/>
            <person name="Groth M."/>
            <person name="Szafranski K."/>
            <person name="Schliwa M."/>
        </authorList>
    </citation>
    <scope>NUCLEOTIDE SEQUENCE [LARGE SCALE GENOMIC DNA]</scope>
</reference>
<evidence type="ECO:0000313" key="3">
    <source>
        <dbReference type="Proteomes" id="UP000023152"/>
    </source>
</evidence>
<dbReference type="AlphaFoldDB" id="X6N079"/>
<keyword evidence="3" id="KW-1185">Reference proteome</keyword>
<feature type="non-terminal residue" evidence="2">
    <location>
        <position position="1"/>
    </location>
</feature>
<proteinExistence type="predicted"/>